<dbReference type="Proteomes" id="UP000029024">
    <property type="component" value="Unassembled WGS sequence"/>
</dbReference>
<reference evidence="1 2" key="1">
    <citation type="submission" date="2014-03" db="EMBL/GenBank/DDBJ databases">
        <title>Genomics of Bifidobacteria.</title>
        <authorList>
            <person name="Ventura M."/>
            <person name="Milani C."/>
            <person name="Lugli G.A."/>
        </authorList>
    </citation>
    <scope>NUCLEOTIDE SEQUENCE [LARGE SCALE GENOMIC DNA]</scope>
    <source>
        <strain evidence="1 2">LMG 21814</strain>
    </source>
</reference>
<accession>A0A087BFG4</accession>
<sequence>MASVIPPDLELFLTGWLRSNITDIHGLQVGNRIPDDYDGSYPLVVVRDDGGTQSADRVAFDRSIGVNVLGWTRNDTKPCRDLAARVYGVLTGEPGILIGFAEGSQICAVVPDGCNGPYPVSEDAAWCRYYMTVEYSTAGIRQP</sequence>
<evidence type="ECO:0000313" key="2">
    <source>
        <dbReference type="Proteomes" id="UP000029024"/>
    </source>
</evidence>
<gene>
    <name evidence="1" type="ORF">BLSS_0065</name>
</gene>
<dbReference type="RefSeq" id="WP_032683770.1">
    <property type="nucleotide sequence ID" value="NZ_JGZA01000015.1"/>
</dbReference>
<comment type="caution">
    <text evidence="1">The sequence shown here is derived from an EMBL/GenBank/DDBJ whole genome shotgun (WGS) entry which is preliminary data.</text>
</comment>
<protein>
    <submittedName>
        <fullName evidence="1">Uncharacterized protein</fullName>
    </submittedName>
</protein>
<dbReference type="EMBL" id="JGZA01000015">
    <property type="protein sequence ID" value="KFI69764.1"/>
    <property type="molecule type" value="Genomic_DNA"/>
</dbReference>
<proteinExistence type="predicted"/>
<evidence type="ECO:0000313" key="1">
    <source>
        <dbReference type="EMBL" id="KFI69764.1"/>
    </source>
</evidence>
<organism evidence="1 2">
    <name type="scientific">Bifidobacterium longum subsp. suis</name>
    <dbReference type="NCBI Taxonomy" id="1695"/>
    <lineage>
        <taxon>Bacteria</taxon>
        <taxon>Bacillati</taxon>
        <taxon>Actinomycetota</taxon>
        <taxon>Actinomycetes</taxon>
        <taxon>Bifidobacteriales</taxon>
        <taxon>Bifidobacteriaceae</taxon>
        <taxon>Bifidobacterium</taxon>
    </lineage>
</organism>
<name>A0A087BFG4_BIFLN</name>
<dbReference type="AlphaFoldDB" id="A0A087BFG4"/>